<dbReference type="Gene3D" id="3.90.1200.10">
    <property type="match status" value="1"/>
</dbReference>
<dbReference type="CDD" id="cd05154">
    <property type="entry name" value="ACAD10_11_N-like"/>
    <property type="match status" value="1"/>
</dbReference>
<organism evidence="2 3">
    <name type="scientific">Zhongshania aliphaticivorans</name>
    <dbReference type="NCBI Taxonomy" id="1470434"/>
    <lineage>
        <taxon>Bacteria</taxon>
        <taxon>Pseudomonadati</taxon>
        <taxon>Pseudomonadota</taxon>
        <taxon>Gammaproteobacteria</taxon>
        <taxon>Cellvibrionales</taxon>
        <taxon>Spongiibacteraceae</taxon>
        <taxon>Zhongshania</taxon>
    </lineage>
</organism>
<sequence length="393" mass="43915">MNANTTSISDMNSGLIEPRMAYILERKLQRSKLGPYIPKTAKEIEQSLTQLFIADGLNDITISGVKRMTGGASKEQFLFQLQHSGLTAPQRYVLRMDPLEGIVETCRLREAELLQALAGSFPVPEILTVDAEGDLLGSPGLITGFVAGVTKPSSLEGQSVSGIGSSYGHYAELIAPQFLDILVKLHSWQGWADAALPNYVIPKKNSTEAALYQVNLWAKTWQQDCVEPVPMVSLTEQWLRENAPICEEPCLVHCDYRVGNFMFEEPSGQITTILDWELAHFGDFHEDLAWILQKLFGTWNAQGQFLVCGLMERDYFISEYQRLSGRKIKPDVLRYYEVLNAWKCAIMDLSSAIIAGQRANNHQDLLITWLGSAGAVFLDQIEMLLREELPNAA</sequence>
<dbReference type="PANTHER" id="PTHR21310:SF57">
    <property type="entry name" value="BLR2944 PROTEIN"/>
    <property type="match status" value="1"/>
</dbReference>
<dbReference type="SUPFAM" id="SSF56112">
    <property type="entry name" value="Protein kinase-like (PK-like)"/>
    <property type="match status" value="1"/>
</dbReference>
<accession>A0A127M5N3</accession>
<dbReference type="GO" id="GO:0016740">
    <property type="term" value="F:transferase activity"/>
    <property type="evidence" value="ECO:0007669"/>
    <property type="project" value="UniProtKB-KW"/>
</dbReference>
<dbReference type="STRING" id="1470434.AZF00_09315"/>
<dbReference type="Gene3D" id="3.30.200.20">
    <property type="entry name" value="Phosphorylase Kinase, domain 1"/>
    <property type="match status" value="1"/>
</dbReference>
<protein>
    <submittedName>
        <fullName evidence="2">Aminoglycoside phosphotransferase</fullName>
    </submittedName>
</protein>
<evidence type="ECO:0000259" key="1">
    <source>
        <dbReference type="Pfam" id="PF01636"/>
    </source>
</evidence>
<feature type="domain" description="Aminoglycoside phosphotransferase" evidence="1">
    <location>
        <begin position="65"/>
        <end position="299"/>
    </location>
</feature>
<gene>
    <name evidence="2" type="ORF">AZF00_09315</name>
</gene>
<dbReference type="KEGG" id="zal:AZF00_09315"/>
<evidence type="ECO:0000313" key="3">
    <source>
        <dbReference type="Proteomes" id="UP000074119"/>
    </source>
</evidence>
<keyword evidence="2" id="KW-0808">Transferase</keyword>
<reference evidence="2 3" key="1">
    <citation type="submission" date="2015-12" db="EMBL/GenBank/DDBJ databases">
        <authorList>
            <person name="Shamseldin A."/>
            <person name="Moawad H."/>
            <person name="Abd El-Rahim W.M."/>
            <person name="Sadowsky M.J."/>
        </authorList>
    </citation>
    <scope>NUCLEOTIDE SEQUENCE [LARGE SCALE GENOMIC DNA]</scope>
    <source>
        <strain evidence="2 3">SM2</strain>
    </source>
</reference>
<dbReference type="Proteomes" id="UP000074119">
    <property type="component" value="Chromosome"/>
</dbReference>
<name>A0A127M5N3_9GAMM</name>
<proteinExistence type="predicted"/>
<dbReference type="AlphaFoldDB" id="A0A127M5N3"/>
<dbReference type="InterPro" id="IPR051678">
    <property type="entry name" value="AGP_Transferase"/>
</dbReference>
<dbReference type="InterPro" id="IPR041726">
    <property type="entry name" value="ACAD10_11_N"/>
</dbReference>
<evidence type="ECO:0000313" key="2">
    <source>
        <dbReference type="EMBL" id="AMO68486.1"/>
    </source>
</evidence>
<dbReference type="InterPro" id="IPR002575">
    <property type="entry name" value="Aminoglycoside_PTrfase"/>
</dbReference>
<dbReference type="InterPro" id="IPR011009">
    <property type="entry name" value="Kinase-like_dom_sf"/>
</dbReference>
<dbReference type="PANTHER" id="PTHR21310">
    <property type="entry name" value="AMINOGLYCOSIDE PHOSPHOTRANSFERASE-RELATED-RELATED"/>
    <property type="match status" value="1"/>
</dbReference>
<dbReference type="Pfam" id="PF01636">
    <property type="entry name" value="APH"/>
    <property type="match status" value="1"/>
</dbReference>
<dbReference type="EMBL" id="CP014544">
    <property type="protein sequence ID" value="AMO68486.1"/>
    <property type="molecule type" value="Genomic_DNA"/>
</dbReference>